<protein>
    <submittedName>
        <fullName evidence="1">Uncharacterized protein</fullName>
    </submittedName>
</protein>
<name>A0A0F9VWA5_9ZZZZ</name>
<reference evidence="1" key="1">
    <citation type="journal article" date="2015" name="Nature">
        <title>Complex archaea that bridge the gap between prokaryotes and eukaryotes.</title>
        <authorList>
            <person name="Spang A."/>
            <person name="Saw J.H."/>
            <person name="Jorgensen S.L."/>
            <person name="Zaremba-Niedzwiedzka K."/>
            <person name="Martijn J."/>
            <person name="Lind A.E."/>
            <person name="van Eijk R."/>
            <person name="Schleper C."/>
            <person name="Guy L."/>
            <person name="Ettema T.J."/>
        </authorList>
    </citation>
    <scope>NUCLEOTIDE SEQUENCE</scope>
</reference>
<sequence length="202" mass="23582">MMPLQKARRIINILISSCKCSLEHSSLKSTSHIAIDEEYVEALQTLIDSTKKIEKIRQEYATQDNRATAYPIYVSVQELFCVGVMAEGYSVNCPYGDAETIKHYRLSEGDSQSPDCESKEELFKQMEEQGWENPAKEEITEYYLGYIWIPREFFLTIKGAEEYMKANKHNHGQLRTYVHHFERRNFEMRELLEAIGFSQSRS</sequence>
<dbReference type="EMBL" id="LAZR01000412">
    <property type="protein sequence ID" value="KKN70028.1"/>
    <property type="molecule type" value="Genomic_DNA"/>
</dbReference>
<comment type="caution">
    <text evidence="1">The sequence shown here is derived from an EMBL/GenBank/DDBJ whole genome shotgun (WGS) entry which is preliminary data.</text>
</comment>
<organism evidence="1">
    <name type="scientific">marine sediment metagenome</name>
    <dbReference type="NCBI Taxonomy" id="412755"/>
    <lineage>
        <taxon>unclassified sequences</taxon>
        <taxon>metagenomes</taxon>
        <taxon>ecological metagenomes</taxon>
    </lineage>
</organism>
<evidence type="ECO:0000313" key="1">
    <source>
        <dbReference type="EMBL" id="KKN70028.1"/>
    </source>
</evidence>
<dbReference type="AlphaFoldDB" id="A0A0F9VWA5"/>
<accession>A0A0F9VWA5</accession>
<proteinExistence type="predicted"/>
<gene>
    <name evidence="1" type="ORF">LCGC14_0434750</name>
</gene>